<sequence>MPPIRSLLAALAALALASSSLGVNPAAVYDGDVAGAKDAPVKLRLGNGGAGESGLIKALADAFIRDAVDDGNSTGFRVAWYRSDTTFTIQHLGQGLIDAGITYSAMADAVAIDEGIARAPAHYAFRDHFALVGPTDNPARLNGSASAVAIFAKLFAAAEARDGGRADVRFLSRFDKSATNLKESHMWTSVGQIPWADPVSPWYHKFQDFPLEALRAAVHLREYTVTDRGTLLSLDADLRARLAVVKAGADDDPADPLLNPARLLVARNATNALTADAFACWLVGERGQAVVGNFTSKTSGERMYSRAPRP</sequence>
<organism evidence="3 4">
    <name type="scientific">Ophiocordyceps sinensis</name>
    <dbReference type="NCBI Taxonomy" id="72228"/>
    <lineage>
        <taxon>Eukaryota</taxon>
        <taxon>Fungi</taxon>
        <taxon>Dikarya</taxon>
        <taxon>Ascomycota</taxon>
        <taxon>Pezizomycotina</taxon>
        <taxon>Sordariomycetes</taxon>
        <taxon>Hypocreomycetidae</taxon>
        <taxon>Hypocreales</taxon>
        <taxon>Ophiocordycipitaceae</taxon>
        <taxon>Ophiocordyceps</taxon>
    </lineage>
</organism>
<dbReference type="PANTHER" id="PTHR37945">
    <property type="entry name" value="EXTRACELLULAR TUNGSTATE BINDING PROTEIN"/>
    <property type="match status" value="1"/>
</dbReference>
<feature type="chain" id="PRO_5034059722" description="PBP domain-containing protein" evidence="1">
    <location>
        <begin position="23"/>
        <end position="310"/>
    </location>
</feature>
<dbReference type="InterPro" id="IPR052738">
    <property type="entry name" value="ABC-Tungstate_binding"/>
</dbReference>
<keyword evidence="1" id="KW-0732">Signal</keyword>
<protein>
    <recommendedName>
        <fullName evidence="2">PBP domain-containing protein</fullName>
    </recommendedName>
</protein>
<feature type="signal peptide" evidence="1">
    <location>
        <begin position="1"/>
        <end position="22"/>
    </location>
</feature>
<accession>A0A8H4LWH3</accession>
<dbReference type="PANTHER" id="PTHR37945:SF1">
    <property type="entry name" value="EXTRACELLULAR TUNGSTATE BINDING PROTEIN"/>
    <property type="match status" value="1"/>
</dbReference>
<dbReference type="Gene3D" id="3.40.190.10">
    <property type="entry name" value="Periplasmic binding protein-like II"/>
    <property type="match status" value="2"/>
</dbReference>
<reference evidence="3 4" key="1">
    <citation type="journal article" date="2020" name="Genome Biol. Evol.">
        <title>A new high-quality draft genome assembly of the Chinese cordyceps Ophiocordyceps sinensis.</title>
        <authorList>
            <person name="Shu R."/>
            <person name="Zhang J."/>
            <person name="Meng Q."/>
            <person name="Zhang H."/>
            <person name="Zhou G."/>
            <person name="Li M."/>
            <person name="Wu P."/>
            <person name="Zhao Y."/>
            <person name="Chen C."/>
            <person name="Qin Q."/>
        </authorList>
    </citation>
    <scope>NUCLEOTIDE SEQUENCE [LARGE SCALE GENOMIC DNA]</scope>
    <source>
        <strain evidence="3 4">IOZ07</strain>
    </source>
</reference>
<evidence type="ECO:0000256" key="1">
    <source>
        <dbReference type="SAM" id="SignalP"/>
    </source>
</evidence>
<dbReference type="Pfam" id="PF12849">
    <property type="entry name" value="PBP_like_2"/>
    <property type="match status" value="1"/>
</dbReference>
<evidence type="ECO:0000313" key="4">
    <source>
        <dbReference type="Proteomes" id="UP000557566"/>
    </source>
</evidence>
<feature type="domain" description="PBP" evidence="2">
    <location>
        <begin position="41"/>
        <end position="285"/>
    </location>
</feature>
<dbReference type="Proteomes" id="UP000557566">
    <property type="component" value="Unassembled WGS sequence"/>
</dbReference>
<evidence type="ECO:0000313" key="3">
    <source>
        <dbReference type="EMBL" id="KAF4506196.1"/>
    </source>
</evidence>
<dbReference type="EMBL" id="JAAVMX010000007">
    <property type="protein sequence ID" value="KAF4506196.1"/>
    <property type="molecule type" value="Genomic_DNA"/>
</dbReference>
<evidence type="ECO:0000259" key="2">
    <source>
        <dbReference type="Pfam" id="PF12849"/>
    </source>
</evidence>
<keyword evidence="4" id="KW-1185">Reference proteome</keyword>
<gene>
    <name evidence="3" type="ORF">G6O67_006300</name>
</gene>
<comment type="caution">
    <text evidence="3">The sequence shown here is derived from an EMBL/GenBank/DDBJ whole genome shotgun (WGS) entry which is preliminary data.</text>
</comment>
<proteinExistence type="predicted"/>
<name>A0A8H4LWH3_9HYPO</name>
<dbReference type="SUPFAM" id="SSF53850">
    <property type="entry name" value="Periplasmic binding protein-like II"/>
    <property type="match status" value="1"/>
</dbReference>
<dbReference type="OrthoDB" id="10260248at2759"/>
<dbReference type="InterPro" id="IPR024370">
    <property type="entry name" value="PBP_domain"/>
</dbReference>
<dbReference type="AlphaFoldDB" id="A0A8H4LWH3"/>